<dbReference type="KEGG" id="ccx:COCOR_02879"/>
<reference evidence="2" key="2">
    <citation type="submission" date="2012-03" db="EMBL/GenBank/DDBJ databases">
        <title>Genome sequence of the fruiting myxobacterium Corallococcus coralloides DSM 2259.</title>
        <authorList>
            <person name="Huntley S."/>
            <person name="Zhang Y."/>
            <person name="Treuner-Lange A."/>
            <person name="Sensen C.W."/>
            <person name="Sogaard-Andersen L."/>
        </authorList>
    </citation>
    <scope>NUCLEOTIDE SEQUENCE [LARGE SCALE GENOMIC DNA]</scope>
    <source>
        <strain evidence="2">ATCC 25202 / DSM 2259 / NBRC 100086 / M2</strain>
    </source>
</reference>
<dbReference type="EMBL" id="CP003389">
    <property type="protein sequence ID" value="AFE04892.1"/>
    <property type="molecule type" value="Genomic_DNA"/>
</dbReference>
<evidence type="ECO:0000313" key="1">
    <source>
        <dbReference type="EMBL" id="AFE04892.1"/>
    </source>
</evidence>
<sequence>MGLAARVALLAVWGCVLSVSCAKRPVDYAREQARTLAPAKLESSSQPSTGPVRKIRVRVYADSDSREQVVRWRSSVVSQLQRASAVMQGPLGVVFEPARRFDEEAQAR</sequence>
<dbReference type="PROSITE" id="PS51257">
    <property type="entry name" value="PROKAR_LIPOPROTEIN"/>
    <property type="match status" value="1"/>
</dbReference>
<dbReference type="Proteomes" id="UP000007587">
    <property type="component" value="Chromosome"/>
</dbReference>
<dbReference type="InParanoid" id="H8MYM0"/>
<accession>H8MYM0</accession>
<evidence type="ECO:0008006" key="3">
    <source>
        <dbReference type="Google" id="ProtNLM"/>
    </source>
</evidence>
<protein>
    <recommendedName>
        <fullName evidence="3">Lipoprotein</fullName>
    </recommendedName>
</protein>
<keyword evidence="2" id="KW-1185">Reference proteome</keyword>
<gene>
    <name evidence="1" type="ordered locus">COCOR_02879</name>
</gene>
<dbReference type="HOGENOM" id="CLU_2192568_0_0_7"/>
<proteinExistence type="predicted"/>
<name>H8MYM0_CORCM</name>
<dbReference type="AlphaFoldDB" id="H8MYM0"/>
<reference evidence="1 2" key="1">
    <citation type="journal article" date="2012" name="J. Bacteriol.">
        <title>Complete Genome Sequence of the Fruiting Myxobacterium Corallococcus coralloides DSM 2259.</title>
        <authorList>
            <person name="Huntley S."/>
            <person name="Zhang Y."/>
            <person name="Treuner-Lange A."/>
            <person name="Kneip S."/>
            <person name="Sensen C.W."/>
            <person name="Sogaard-Andersen L."/>
        </authorList>
    </citation>
    <scope>NUCLEOTIDE SEQUENCE [LARGE SCALE GENOMIC DNA]</scope>
    <source>
        <strain evidence="2">ATCC 25202 / DSM 2259 / NBRC 100086 / M2</strain>
    </source>
</reference>
<organism evidence="1 2">
    <name type="scientific">Corallococcus coralloides (strain ATCC 25202 / DSM 2259 / NBRC 100086 / M2)</name>
    <name type="common">Myxococcus coralloides</name>
    <dbReference type="NCBI Taxonomy" id="1144275"/>
    <lineage>
        <taxon>Bacteria</taxon>
        <taxon>Pseudomonadati</taxon>
        <taxon>Myxococcota</taxon>
        <taxon>Myxococcia</taxon>
        <taxon>Myxococcales</taxon>
        <taxon>Cystobacterineae</taxon>
        <taxon>Myxococcaceae</taxon>
        <taxon>Corallococcus</taxon>
    </lineage>
</organism>
<evidence type="ECO:0000313" key="2">
    <source>
        <dbReference type="Proteomes" id="UP000007587"/>
    </source>
</evidence>